<evidence type="ECO:0000313" key="3">
    <source>
        <dbReference type="Proteomes" id="UP000078046"/>
    </source>
</evidence>
<protein>
    <submittedName>
        <fullName evidence="2">Uncharacterized protein</fullName>
    </submittedName>
</protein>
<name>A0A177AUL6_9BILA</name>
<gene>
    <name evidence="2" type="ORF">A3Q56_06597</name>
</gene>
<dbReference type="EMBL" id="LWCA01001187">
    <property type="protein sequence ID" value="OAF65689.1"/>
    <property type="molecule type" value="Genomic_DNA"/>
</dbReference>
<reference evidence="2 3" key="1">
    <citation type="submission" date="2016-04" db="EMBL/GenBank/DDBJ databases">
        <title>The genome of Intoshia linei affirms orthonectids as highly simplified spiralians.</title>
        <authorList>
            <person name="Mikhailov K.V."/>
            <person name="Slusarev G.S."/>
            <person name="Nikitin M.A."/>
            <person name="Logacheva M.D."/>
            <person name="Penin A."/>
            <person name="Aleoshin V."/>
            <person name="Panchin Y.V."/>
        </authorList>
    </citation>
    <scope>NUCLEOTIDE SEQUENCE [LARGE SCALE GENOMIC DNA]</scope>
    <source>
        <strain evidence="2">Intl2013</strain>
        <tissue evidence="2">Whole animal</tissue>
    </source>
</reference>
<proteinExistence type="predicted"/>
<dbReference type="Proteomes" id="UP000078046">
    <property type="component" value="Unassembled WGS sequence"/>
</dbReference>
<dbReference type="PANTHER" id="PTHR11567:SF110">
    <property type="entry name" value="2-PHOSPHOXYLOSE PHOSPHATASE 1"/>
    <property type="match status" value="1"/>
</dbReference>
<evidence type="ECO:0000313" key="2">
    <source>
        <dbReference type="EMBL" id="OAF65689.1"/>
    </source>
</evidence>
<dbReference type="PANTHER" id="PTHR11567">
    <property type="entry name" value="ACID PHOSPHATASE-RELATED"/>
    <property type="match status" value="1"/>
</dbReference>
<organism evidence="2 3">
    <name type="scientific">Intoshia linei</name>
    <dbReference type="NCBI Taxonomy" id="1819745"/>
    <lineage>
        <taxon>Eukaryota</taxon>
        <taxon>Metazoa</taxon>
        <taxon>Spiralia</taxon>
        <taxon>Lophotrochozoa</taxon>
        <taxon>Mesozoa</taxon>
        <taxon>Orthonectida</taxon>
        <taxon>Rhopaluridae</taxon>
        <taxon>Intoshia</taxon>
    </lineage>
</organism>
<dbReference type="InterPro" id="IPR029033">
    <property type="entry name" value="His_PPase_superfam"/>
</dbReference>
<dbReference type="Gene3D" id="3.40.50.1240">
    <property type="entry name" value="Phosphoglycerate mutase-like"/>
    <property type="match status" value="1"/>
</dbReference>
<comment type="caution">
    <text evidence="2">The sequence shown here is derived from an EMBL/GenBank/DDBJ whole genome shotgun (WGS) entry which is preliminary data.</text>
</comment>
<dbReference type="GO" id="GO:0016791">
    <property type="term" value="F:phosphatase activity"/>
    <property type="evidence" value="ECO:0007669"/>
    <property type="project" value="TreeGrafter"/>
</dbReference>
<keyword evidence="3" id="KW-1185">Reference proteome</keyword>
<dbReference type="SUPFAM" id="SSF53254">
    <property type="entry name" value="Phosphoglycerate mutase-like"/>
    <property type="match status" value="1"/>
</dbReference>
<sequence length="309" mass="37264">MVIPRYDTNHYIKDSYKDKRLLKIGKLKMTHLGKFLQTRYIIRHKLIRKYYDRREIYVRTMDQDSKIESCNFILHSLYTNCTIKEKWTPIPVHMTARRRDYLLNNLKSCDSVHELKNLKSSVTKELFNNKELVSFFGYIRYHTKSMHDSSDLYRLYKKLTLMKLTGSALPPWAIRNYNKTHSFYDVLNKLSKIFYNKRSERLHKNNIAGGYLVNHIIKDFDDFIKEKTSIKLSIYVTNLSTLSSVANMFRSKWPPSFNGNIAFELLREIKNSHWISKKYYVRIIYQNYGRRKYLLPMENPWSKFQSYEH</sequence>
<evidence type="ECO:0000256" key="1">
    <source>
        <dbReference type="ARBA" id="ARBA00022801"/>
    </source>
</evidence>
<keyword evidence="1" id="KW-0378">Hydrolase</keyword>
<dbReference type="OrthoDB" id="258392at2759"/>
<dbReference type="InterPro" id="IPR050645">
    <property type="entry name" value="Histidine_acid_phosphatase"/>
</dbReference>
<dbReference type="AlphaFoldDB" id="A0A177AUL6"/>
<accession>A0A177AUL6</accession>